<keyword evidence="2" id="KW-0808">Transferase</keyword>
<dbReference type="GeneID" id="74914003"/>
<dbReference type="CDD" id="cd00761">
    <property type="entry name" value="Glyco_tranf_GTA_type"/>
    <property type="match status" value="1"/>
</dbReference>
<dbReference type="AlphaFoldDB" id="A0A0C1Q381"/>
<protein>
    <submittedName>
        <fullName evidence="2">Glycosyltransferase involved in cell wall biogenesis</fullName>
    </submittedName>
</protein>
<dbReference type="OrthoDB" id="396512at2"/>
<dbReference type="PANTHER" id="PTHR22916">
    <property type="entry name" value="GLYCOSYLTRANSFERASE"/>
    <property type="match status" value="1"/>
</dbReference>
<proteinExistence type="predicted"/>
<organism evidence="2 3">
    <name type="scientific">Fructilactobacillus fructivorans</name>
    <dbReference type="NCBI Taxonomy" id="1614"/>
    <lineage>
        <taxon>Bacteria</taxon>
        <taxon>Bacillati</taxon>
        <taxon>Bacillota</taxon>
        <taxon>Bacilli</taxon>
        <taxon>Lactobacillales</taxon>
        <taxon>Lactobacillaceae</taxon>
        <taxon>Fructilactobacillus</taxon>
    </lineage>
</organism>
<feature type="domain" description="Glycosyltransferase 2-like" evidence="1">
    <location>
        <begin position="7"/>
        <end position="133"/>
    </location>
</feature>
<dbReference type="InterPro" id="IPR001173">
    <property type="entry name" value="Glyco_trans_2-like"/>
</dbReference>
<dbReference type="PATRIC" id="fig|1614.7.peg.212"/>
<dbReference type="InterPro" id="IPR029044">
    <property type="entry name" value="Nucleotide-diphossugar_trans"/>
</dbReference>
<name>A0A0C1Q381_9LACO</name>
<comment type="caution">
    <text evidence="2">The sequence shown here is derived from an EMBL/GenBank/DDBJ whole genome shotgun (WGS) entry which is preliminary data.</text>
</comment>
<dbReference type="Proteomes" id="UP000031397">
    <property type="component" value="Unassembled WGS sequence"/>
</dbReference>
<dbReference type="Gene3D" id="3.90.550.10">
    <property type="entry name" value="Spore Coat Polysaccharide Biosynthesis Protein SpsA, Chain A"/>
    <property type="match status" value="1"/>
</dbReference>
<gene>
    <name evidence="2" type="ORF">LfDm3_0222</name>
</gene>
<dbReference type="RefSeq" id="WP_052236548.1">
    <property type="nucleotide sequence ID" value="NZ_JOJZ01000009.1"/>
</dbReference>
<evidence type="ECO:0000313" key="2">
    <source>
        <dbReference type="EMBL" id="KID42293.1"/>
    </source>
</evidence>
<dbReference type="GO" id="GO:0016758">
    <property type="term" value="F:hexosyltransferase activity"/>
    <property type="evidence" value="ECO:0007669"/>
    <property type="project" value="UniProtKB-ARBA"/>
</dbReference>
<sequence>MTNYDISIIMPSFNSEKSIGKAIDSIFNQETDFSFELLVIDDGSSDDTVNIIKSRMLQNKSIQLFYTDHKYQAEARNQGIKHASGKYIMFSDDDDEYLPGYIQAMGEKIKDMQLVIAGIEKQFPNGRVEVEDQSVMESATSDDQLLGDYLTKNQEMDVGLWNKIFVKKIIDDNHILMSNKNFFEDSLFVLQYLLAINWEQIGYVNQPMYLLNKHEGSTTNTYDPKLLDKCNEYIDKVSKLIANRPELEKYFRSFKARIDLFYVHRNILNNPKWDVQDQRLILRPLINSSYLKELSKKYVIAIMLAFMMPKTYIKLYSKRK</sequence>
<dbReference type="Pfam" id="PF00535">
    <property type="entry name" value="Glycos_transf_2"/>
    <property type="match status" value="1"/>
</dbReference>
<evidence type="ECO:0000259" key="1">
    <source>
        <dbReference type="Pfam" id="PF00535"/>
    </source>
</evidence>
<evidence type="ECO:0000313" key="3">
    <source>
        <dbReference type="Proteomes" id="UP000031397"/>
    </source>
</evidence>
<reference evidence="2 3" key="1">
    <citation type="submission" date="2014-06" db="EMBL/GenBank/DDBJ databases">
        <title>Functional and comparative genomic analyses of the Drosophila gut microbiota identify candidate symbiosis factors.</title>
        <authorList>
            <person name="Newell P.D."/>
            <person name="Chaston J.M."/>
            <person name="Douglas A.E."/>
        </authorList>
    </citation>
    <scope>NUCLEOTIDE SEQUENCE [LARGE SCALE GENOMIC DNA]</scope>
    <source>
        <strain evidence="2 3">DmCS_002</strain>
    </source>
</reference>
<accession>A0A0C1Q381</accession>
<keyword evidence="3" id="KW-1185">Reference proteome</keyword>
<dbReference type="PANTHER" id="PTHR22916:SF3">
    <property type="entry name" value="UDP-GLCNAC:BETAGAL BETA-1,3-N-ACETYLGLUCOSAMINYLTRANSFERASE-LIKE PROTEIN 1"/>
    <property type="match status" value="1"/>
</dbReference>
<dbReference type="SUPFAM" id="SSF53448">
    <property type="entry name" value="Nucleotide-diphospho-sugar transferases"/>
    <property type="match status" value="1"/>
</dbReference>
<dbReference type="EMBL" id="JOJZ01000009">
    <property type="protein sequence ID" value="KID42293.1"/>
    <property type="molecule type" value="Genomic_DNA"/>
</dbReference>